<dbReference type="PROSITE" id="PS00061">
    <property type="entry name" value="ADH_SHORT"/>
    <property type="match status" value="1"/>
</dbReference>
<dbReference type="PRINTS" id="PR00081">
    <property type="entry name" value="GDHRDH"/>
</dbReference>
<keyword evidence="6" id="KW-1185">Reference proteome</keyword>
<gene>
    <name evidence="5" type="ORF">SCD92_15995</name>
</gene>
<dbReference type="Pfam" id="PF00106">
    <property type="entry name" value="adh_short"/>
    <property type="match status" value="1"/>
</dbReference>
<dbReference type="InterPro" id="IPR036291">
    <property type="entry name" value="NAD(P)-bd_dom_sf"/>
</dbReference>
<dbReference type="PANTHER" id="PTHR44196">
    <property type="entry name" value="DEHYDROGENASE/REDUCTASE SDR FAMILY MEMBER 7B"/>
    <property type="match status" value="1"/>
</dbReference>
<evidence type="ECO:0000259" key="4">
    <source>
        <dbReference type="SMART" id="SM00822"/>
    </source>
</evidence>
<protein>
    <submittedName>
        <fullName evidence="5">SDR family NAD(P)-dependent oxidoreductase</fullName>
    </submittedName>
</protein>
<dbReference type="InterPro" id="IPR020904">
    <property type="entry name" value="Sc_DH/Rdtase_CS"/>
</dbReference>
<evidence type="ECO:0000313" key="5">
    <source>
        <dbReference type="EMBL" id="MDX6850877.1"/>
    </source>
</evidence>
<evidence type="ECO:0000313" key="6">
    <source>
        <dbReference type="Proteomes" id="UP001273505"/>
    </source>
</evidence>
<dbReference type="SMART" id="SM00822">
    <property type="entry name" value="PKS_KR"/>
    <property type="match status" value="1"/>
</dbReference>
<dbReference type="InterPro" id="IPR057326">
    <property type="entry name" value="KR_dom"/>
</dbReference>
<dbReference type="PRINTS" id="PR00080">
    <property type="entry name" value="SDRFAMILY"/>
</dbReference>
<dbReference type="SUPFAM" id="SSF51735">
    <property type="entry name" value="NAD(P)-binding Rossmann-fold domains"/>
    <property type="match status" value="1"/>
</dbReference>
<comment type="similarity">
    <text evidence="1 3">Belongs to the short-chain dehydrogenases/reductases (SDR) family.</text>
</comment>
<dbReference type="EMBL" id="JAXAFO010000033">
    <property type="protein sequence ID" value="MDX6850877.1"/>
    <property type="molecule type" value="Genomic_DNA"/>
</dbReference>
<keyword evidence="2" id="KW-0560">Oxidoreductase</keyword>
<dbReference type="Gene3D" id="3.40.50.720">
    <property type="entry name" value="NAD(P)-binding Rossmann-like Domain"/>
    <property type="match status" value="1"/>
</dbReference>
<dbReference type="PANTHER" id="PTHR44196:SF1">
    <property type="entry name" value="DEHYDROGENASE_REDUCTASE SDR FAMILY MEMBER 7B"/>
    <property type="match status" value="1"/>
</dbReference>
<evidence type="ECO:0000256" key="1">
    <source>
        <dbReference type="ARBA" id="ARBA00006484"/>
    </source>
</evidence>
<dbReference type="InterPro" id="IPR002347">
    <property type="entry name" value="SDR_fam"/>
</dbReference>
<reference evidence="5 6" key="1">
    <citation type="submission" date="2023-11" db="EMBL/GenBank/DDBJ databases">
        <title>Gilvimarinus fulvus sp. nov., isolated from the surface of Kelp.</title>
        <authorList>
            <person name="Sun Y.Y."/>
            <person name="Gong Y."/>
            <person name="Du Z.J."/>
        </authorList>
    </citation>
    <scope>NUCLEOTIDE SEQUENCE [LARGE SCALE GENOMIC DNA]</scope>
    <source>
        <strain evidence="5 6">SDUM040013</strain>
    </source>
</reference>
<name>A0ABU4S313_9GAMM</name>
<accession>A0ABU4S313</accession>
<proteinExistence type="inferred from homology"/>
<dbReference type="Proteomes" id="UP001273505">
    <property type="component" value="Unassembled WGS sequence"/>
</dbReference>
<comment type="caution">
    <text evidence="5">The sequence shown here is derived from an EMBL/GenBank/DDBJ whole genome shotgun (WGS) entry which is preliminary data.</text>
</comment>
<dbReference type="RefSeq" id="WP_302721002.1">
    <property type="nucleotide sequence ID" value="NZ_JAULRU010000220.1"/>
</dbReference>
<evidence type="ECO:0000256" key="2">
    <source>
        <dbReference type="ARBA" id="ARBA00023002"/>
    </source>
</evidence>
<sequence length="249" mass="26808">MPQIVFPLQHKTVVVTGGTSGIGYELVKQLTLNNRVVVIARPGPKLDALAAEFGQVSVYAADLSNLHECEGVANWLLKQYPNIDVLLNNAAVQYPATMLDDQFNFESIDYEINLNLTCVCALTYLLLPALQEAATKSYIVNMNSALALAPKTGSAVYCATKAAVNSFSQSLGYQLAGTTIKVTQVFLPLVDTPMTEGRGRNKISAAQAATQTIKGIELGRTTINIGKVKLLRVLFALAPLLARRILRAG</sequence>
<evidence type="ECO:0000256" key="3">
    <source>
        <dbReference type="RuleBase" id="RU000363"/>
    </source>
</evidence>
<organism evidence="5 6">
    <name type="scientific">Gilvimarinus gilvus</name>
    <dbReference type="NCBI Taxonomy" id="3058038"/>
    <lineage>
        <taxon>Bacteria</taxon>
        <taxon>Pseudomonadati</taxon>
        <taxon>Pseudomonadota</taxon>
        <taxon>Gammaproteobacteria</taxon>
        <taxon>Cellvibrionales</taxon>
        <taxon>Cellvibrionaceae</taxon>
        <taxon>Gilvimarinus</taxon>
    </lineage>
</organism>
<feature type="domain" description="Ketoreductase" evidence="4">
    <location>
        <begin position="11"/>
        <end position="185"/>
    </location>
</feature>